<keyword evidence="2" id="KW-1185">Reference proteome</keyword>
<evidence type="ECO:0000313" key="1">
    <source>
        <dbReference type="EMBL" id="CAH2100144.1"/>
    </source>
</evidence>
<gene>
    <name evidence="1" type="ORF">EEDITHA_LOCUS15044</name>
</gene>
<sequence>MGMIQKQGYWVPCELKPRDVEPEQVNACEELLERQRRKAFLHGIVTRRKIGNQYRTELMRLCRALKDKRPQYAERYAKLILKHDNARPYVAKVFKIYLETLKWEVLPHSPFSSDVAPSVYQLFGSMHMAWLTNTFSLMEKSENGQIRGSPQKMTNIFDAGFVHCPKNG</sequence>
<dbReference type="PANTHER" id="PTHR46060">
    <property type="entry name" value="MARINER MOS1 TRANSPOSASE-LIKE PROTEIN"/>
    <property type="match status" value="1"/>
</dbReference>
<evidence type="ECO:0000313" key="2">
    <source>
        <dbReference type="Proteomes" id="UP001153954"/>
    </source>
</evidence>
<dbReference type="Proteomes" id="UP001153954">
    <property type="component" value="Unassembled WGS sequence"/>
</dbReference>
<evidence type="ECO:0008006" key="3">
    <source>
        <dbReference type="Google" id="ProtNLM"/>
    </source>
</evidence>
<dbReference type="AlphaFoldDB" id="A0AAU9UKB7"/>
<organism evidence="1 2">
    <name type="scientific">Euphydryas editha</name>
    <name type="common">Edith's checkerspot</name>
    <dbReference type="NCBI Taxonomy" id="104508"/>
    <lineage>
        <taxon>Eukaryota</taxon>
        <taxon>Metazoa</taxon>
        <taxon>Ecdysozoa</taxon>
        <taxon>Arthropoda</taxon>
        <taxon>Hexapoda</taxon>
        <taxon>Insecta</taxon>
        <taxon>Pterygota</taxon>
        <taxon>Neoptera</taxon>
        <taxon>Endopterygota</taxon>
        <taxon>Lepidoptera</taxon>
        <taxon>Glossata</taxon>
        <taxon>Ditrysia</taxon>
        <taxon>Papilionoidea</taxon>
        <taxon>Nymphalidae</taxon>
        <taxon>Nymphalinae</taxon>
        <taxon>Euphydryas</taxon>
    </lineage>
</organism>
<dbReference type="PANTHER" id="PTHR46060:SF1">
    <property type="entry name" value="MARINER MOS1 TRANSPOSASE-LIKE PROTEIN"/>
    <property type="match status" value="1"/>
</dbReference>
<dbReference type="InterPro" id="IPR036397">
    <property type="entry name" value="RNaseH_sf"/>
</dbReference>
<dbReference type="EMBL" id="CAKOGL010000022">
    <property type="protein sequence ID" value="CAH2100144.1"/>
    <property type="molecule type" value="Genomic_DNA"/>
</dbReference>
<reference evidence="1" key="1">
    <citation type="submission" date="2022-03" db="EMBL/GenBank/DDBJ databases">
        <authorList>
            <person name="Tunstrom K."/>
        </authorList>
    </citation>
    <scope>NUCLEOTIDE SEQUENCE</scope>
</reference>
<dbReference type="InterPro" id="IPR052709">
    <property type="entry name" value="Transposase-MT_Hybrid"/>
</dbReference>
<dbReference type="GO" id="GO:0003676">
    <property type="term" value="F:nucleic acid binding"/>
    <property type="evidence" value="ECO:0007669"/>
    <property type="project" value="InterPro"/>
</dbReference>
<name>A0AAU9UKB7_EUPED</name>
<proteinExistence type="predicted"/>
<comment type="caution">
    <text evidence="1">The sequence shown here is derived from an EMBL/GenBank/DDBJ whole genome shotgun (WGS) entry which is preliminary data.</text>
</comment>
<dbReference type="Gene3D" id="3.30.420.10">
    <property type="entry name" value="Ribonuclease H-like superfamily/Ribonuclease H"/>
    <property type="match status" value="1"/>
</dbReference>
<protein>
    <recommendedName>
        <fullName evidence="3">Reverse transcriptase</fullName>
    </recommendedName>
</protein>
<accession>A0AAU9UKB7</accession>